<sequence length="168" mass="19599">MGVYNRKKAAEYADRWWNSYNPRFRTFEVDCTNYVSQCLWAGGAPMTGLGQKGKGWWYQGNGNKSDRWSYSWAVAHSLRWYLQTSRTGLRAIEVKSPEQLTIGDVICYDFDGDGKWQHNTIVTAIDPIGMPLVNAHTVNSIKRNWAYKDSYAWTEKTQYKYFHIVDQF</sequence>
<dbReference type="Proteomes" id="UP000070352">
    <property type="component" value="Unassembled WGS sequence"/>
</dbReference>
<evidence type="ECO:0000259" key="1">
    <source>
        <dbReference type="Pfam" id="PF12671"/>
    </source>
</evidence>
<evidence type="ECO:0000313" key="3">
    <source>
        <dbReference type="Proteomes" id="UP000070352"/>
    </source>
</evidence>
<name>A0A135L1E0_9BACI</name>
<dbReference type="Pfam" id="PF12671">
    <property type="entry name" value="Amidase_6"/>
    <property type="match status" value="1"/>
</dbReference>
<dbReference type="STRING" id="1413211.U473_01100"/>
<feature type="domain" description="Putative amidase" evidence="1">
    <location>
        <begin position="4"/>
        <end position="157"/>
    </location>
</feature>
<gene>
    <name evidence="2" type="ORF">U473_01100</name>
</gene>
<dbReference type="EMBL" id="LSKU01000001">
    <property type="protein sequence ID" value="KXG42785.1"/>
    <property type="molecule type" value="Genomic_DNA"/>
</dbReference>
<keyword evidence="3" id="KW-1185">Reference proteome</keyword>
<dbReference type="AlphaFoldDB" id="A0A135L1E0"/>
<comment type="caution">
    <text evidence="2">The sequence shown here is derived from an EMBL/GenBank/DDBJ whole genome shotgun (WGS) entry which is preliminary data.</text>
</comment>
<accession>A0A135L1E0</accession>
<dbReference type="InterPro" id="IPR024301">
    <property type="entry name" value="Amidase_6"/>
</dbReference>
<organism evidence="2 3">
    <name type="scientific">Tepidibacillus decaturensis</name>
    <dbReference type="NCBI Taxonomy" id="1413211"/>
    <lineage>
        <taxon>Bacteria</taxon>
        <taxon>Bacillati</taxon>
        <taxon>Bacillota</taxon>
        <taxon>Bacilli</taxon>
        <taxon>Bacillales</taxon>
        <taxon>Bacillaceae</taxon>
        <taxon>Tepidibacillus</taxon>
    </lineage>
</organism>
<protein>
    <recommendedName>
        <fullName evidence="1">Putative amidase domain-containing protein</fullName>
    </recommendedName>
</protein>
<dbReference type="PANTHER" id="PTHR40032">
    <property type="entry name" value="EXPORTED PROTEIN-RELATED"/>
    <property type="match status" value="1"/>
</dbReference>
<evidence type="ECO:0000313" key="2">
    <source>
        <dbReference type="EMBL" id="KXG42785.1"/>
    </source>
</evidence>
<reference evidence="2 3" key="1">
    <citation type="submission" date="2016-02" db="EMBL/GenBank/DDBJ databases">
        <title>Draft Genome for Tepidibacillus decaturensis nov. sp. Strain Z9, an Anaerobic, Moderately Thermophilic and Heterotrophic Bacterium from Deep Subsurface of the Illinois Basin, USA.</title>
        <authorList>
            <person name="Dong Y."/>
            <person name="Chang J.Y."/>
            <person name="Sanford R."/>
            <person name="Fouke B.W."/>
        </authorList>
    </citation>
    <scope>NUCLEOTIDE SEQUENCE [LARGE SCALE GENOMIC DNA]</scope>
    <source>
        <strain evidence="2 3">Z9</strain>
    </source>
</reference>
<proteinExistence type="predicted"/>
<dbReference type="PANTHER" id="PTHR40032:SF1">
    <property type="entry name" value="EXPORTED PROTEIN"/>
    <property type="match status" value="1"/>
</dbReference>
<dbReference type="RefSeq" id="WP_068722563.1">
    <property type="nucleotide sequence ID" value="NZ_LSKU01000001.1"/>
</dbReference>